<protein>
    <recommendedName>
        <fullName evidence="2">VWFA domain-containing protein</fullName>
    </recommendedName>
</protein>
<dbReference type="PROSITE" id="PS50234">
    <property type="entry name" value="VWFA"/>
    <property type="match status" value="1"/>
</dbReference>
<sequence>MRAFVECPEEQNNNPRTDDQSGAEPSYRHSVLDLVKNATLAVIENLDERDRLGIVTFGYDAEVLRVGDTYRRGQTLTLEQMFQKPTYMTCEARESLMTKILAIRAEGATNLWAGLRKGYQMLSLAGQRSARKPDDQALPAIYLLTDGLPNVMPPAEGYVPALRKLISREAAKGDATIFTHAIANLFATFTTSASLRMTVTGCSKMPEPLKGAVLCRSKGDTLEFSLYGLQYGQTREILLTWPKKEDKSNHNPIKISAALEYTGPGMGFQQANAVMEASQVAPYPDRARAKYHLHRSLICGFLASLSTPDAEEEYREISTSELDDALTRLDELIQRIKASACAGSDTQDLLCDLGSGLQDARASTEDPAGQVFQALFRPEYYNKWGMHYLPSLLHAYRNQLCLNDKDQGPKTFVRDNALFEKFKEAQSDSWDKAGDRLMEIVKKQAQAEADNAKKRGARGQPPSYAATRTAYTRSHVSMAAYNNPHNPCFAGPSRILLSSGRRVPVGLVRRGASVLTPAGPRRVAAVVQTSLSSVALCKLGELLITPWHPVLDAHSRQWVFPAMVADARVRRGVKVYSLLLERGHGPEAHAVNVGGHWCVTLGHGKVERTVRDVRGHEFLGDYAKVMRELKRLPKGSGGLLRCGGMRRDEATGLACGFEKPNLGRGRRKQAMLE</sequence>
<organism evidence="3 4">
    <name type="scientific">Diplodia seriata</name>
    <dbReference type="NCBI Taxonomy" id="420778"/>
    <lineage>
        <taxon>Eukaryota</taxon>
        <taxon>Fungi</taxon>
        <taxon>Dikarya</taxon>
        <taxon>Ascomycota</taxon>
        <taxon>Pezizomycotina</taxon>
        <taxon>Dothideomycetes</taxon>
        <taxon>Dothideomycetes incertae sedis</taxon>
        <taxon>Botryosphaeriales</taxon>
        <taxon>Botryosphaeriaceae</taxon>
        <taxon>Diplodia</taxon>
    </lineage>
</organism>
<dbReference type="InterPro" id="IPR002035">
    <property type="entry name" value="VWF_A"/>
</dbReference>
<dbReference type="SUPFAM" id="SSF53300">
    <property type="entry name" value="vWA-like"/>
    <property type="match status" value="1"/>
</dbReference>
<dbReference type="Gene3D" id="3.40.50.410">
    <property type="entry name" value="von Willebrand factor, type A domain"/>
    <property type="match status" value="1"/>
</dbReference>
<evidence type="ECO:0000259" key="2">
    <source>
        <dbReference type="PROSITE" id="PS50234"/>
    </source>
</evidence>
<name>A0ABR3CET0_9PEZI</name>
<dbReference type="EMBL" id="JAJVCZ030000006">
    <property type="protein sequence ID" value="KAL0259150.1"/>
    <property type="molecule type" value="Genomic_DNA"/>
</dbReference>
<feature type="domain" description="VWFA" evidence="2">
    <location>
        <begin position="19"/>
        <end position="184"/>
    </location>
</feature>
<keyword evidence="4" id="KW-1185">Reference proteome</keyword>
<dbReference type="InterPro" id="IPR039510">
    <property type="entry name" value="Vint_dom"/>
</dbReference>
<evidence type="ECO:0000313" key="4">
    <source>
        <dbReference type="Proteomes" id="UP001430584"/>
    </source>
</evidence>
<dbReference type="InterPro" id="IPR032838">
    <property type="entry name" value="Vwaint_dom"/>
</dbReference>
<dbReference type="Pfam" id="PF14624">
    <property type="entry name" value="Vwaint"/>
    <property type="match status" value="1"/>
</dbReference>
<dbReference type="Pfam" id="PF14623">
    <property type="entry name" value="Vint"/>
    <property type="match status" value="1"/>
</dbReference>
<reference evidence="3 4" key="1">
    <citation type="submission" date="2024-02" db="EMBL/GenBank/DDBJ databases">
        <title>De novo assembly and annotation of 12 fungi associated with fruit tree decline syndrome in Ontario, Canada.</title>
        <authorList>
            <person name="Sulman M."/>
            <person name="Ellouze W."/>
            <person name="Ilyukhin E."/>
        </authorList>
    </citation>
    <scope>NUCLEOTIDE SEQUENCE [LARGE SCALE GENOMIC DNA]</scope>
    <source>
        <strain evidence="3 4">FDS-637</strain>
    </source>
</reference>
<evidence type="ECO:0000313" key="3">
    <source>
        <dbReference type="EMBL" id="KAL0259150.1"/>
    </source>
</evidence>
<evidence type="ECO:0000256" key="1">
    <source>
        <dbReference type="SAM" id="MobiDB-lite"/>
    </source>
</evidence>
<feature type="region of interest" description="Disordered" evidence="1">
    <location>
        <begin position="1"/>
        <end position="25"/>
    </location>
</feature>
<dbReference type="GeneID" id="92010740"/>
<proteinExistence type="predicted"/>
<accession>A0ABR3CET0</accession>
<comment type="caution">
    <text evidence="3">The sequence shown here is derived from an EMBL/GenBank/DDBJ whole genome shotgun (WGS) entry which is preliminary data.</text>
</comment>
<dbReference type="InterPro" id="IPR036465">
    <property type="entry name" value="vWFA_dom_sf"/>
</dbReference>
<gene>
    <name evidence="3" type="ORF">SLS55_006655</name>
</gene>
<dbReference type="RefSeq" id="XP_066632179.1">
    <property type="nucleotide sequence ID" value="XM_066778084.1"/>
</dbReference>
<feature type="region of interest" description="Disordered" evidence="1">
    <location>
        <begin position="446"/>
        <end position="465"/>
    </location>
</feature>
<dbReference type="Proteomes" id="UP001430584">
    <property type="component" value="Unassembled WGS sequence"/>
</dbReference>